<dbReference type="PANTHER" id="PTHR45436:SF5">
    <property type="entry name" value="SENSOR HISTIDINE KINASE TRCS"/>
    <property type="match status" value="1"/>
</dbReference>
<keyword evidence="4" id="KW-0597">Phosphoprotein</keyword>
<dbReference type="InterPro" id="IPR003661">
    <property type="entry name" value="HisK_dim/P_dom"/>
</dbReference>
<keyword evidence="14" id="KW-0547">Nucleotide-binding</keyword>
<dbReference type="Gene3D" id="6.10.340.10">
    <property type="match status" value="1"/>
</dbReference>
<protein>
    <recommendedName>
        <fullName evidence="3">histidine kinase</fullName>
        <ecNumber evidence="3">2.7.13.3</ecNumber>
    </recommendedName>
</protein>
<dbReference type="Pfam" id="PF02518">
    <property type="entry name" value="HATPase_c"/>
    <property type="match status" value="1"/>
</dbReference>
<feature type="transmembrane region" description="Helical" evidence="11">
    <location>
        <begin position="21"/>
        <end position="40"/>
    </location>
</feature>
<keyword evidence="9" id="KW-0902">Two-component regulatory system</keyword>
<feature type="transmembrane region" description="Helical" evidence="11">
    <location>
        <begin position="180"/>
        <end position="203"/>
    </location>
</feature>
<dbReference type="InterPro" id="IPR004358">
    <property type="entry name" value="Sig_transdc_His_kin-like_C"/>
</dbReference>
<evidence type="ECO:0000256" key="3">
    <source>
        <dbReference type="ARBA" id="ARBA00012438"/>
    </source>
</evidence>
<evidence type="ECO:0000313" key="14">
    <source>
        <dbReference type="EMBL" id="GAA2109477.1"/>
    </source>
</evidence>
<dbReference type="InterPro" id="IPR036890">
    <property type="entry name" value="HATPase_C_sf"/>
</dbReference>
<evidence type="ECO:0000256" key="8">
    <source>
        <dbReference type="ARBA" id="ARBA00022989"/>
    </source>
</evidence>
<accession>A0ABN2XED2</accession>
<keyword evidence="10 11" id="KW-0472">Membrane</keyword>
<dbReference type="PROSITE" id="PS50109">
    <property type="entry name" value="HIS_KIN"/>
    <property type="match status" value="1"/>
</dbReference>
<evidence type="ECO:0000256" key="10">
    <source>
        <dbReference type="ARBA" id="ARBA00023136"/>
    </source>
</evidence>
<feature type="domain" description="HAMP" evidence="13">
    <location>
        <begin position="203"/>
        <end position="256"/>
    </location>
</feature>
<dbReference type="SMART" id="SM00304">
    <property type="entry name" value="HAMP"/>
    <property type="match status" value="1"/>
</dbReference>
<evidence type="ECO:0000313" key="15">
    <source>
        <dbReference type="Proteomes" id="UP001500166"/>
    </source>
</evidence>
<comment type="catalytic activity">
    <reaction evidence="1">
        <text>ATP + protein L-histidine = ADP + protein N-phospho-L-histidine.</text>
        <dbReference type="EC" id="2.7.13.3"/>
    </reaction>
</comment>
<evidence type="ECO:0000256" key="1">
    <source>
        <dbReference type="ARBA" id="ARBA00000085"/>
    </source>
</evidence>
<dbReference type="CDD" id="cd00075">
    <property type="entry name" value="HATPase"/>
    <property type="match status" value="1"/>
</dbReference>
<evidence type="ECO:0000256" key="4">
    <source>
        <dbReference type="ARBA" id="ARBA00022553"/>
    </source>
</evidence>
<keyword evidence="8 11" id="KW-1133">Transmembrane helix</keyword>
<keyword evidence="5" id="KW-0808">Transferase</keyword>
<dbReference type="SMART" id="SM00387">
    <property type="entry name" value="HATPase_c"/>
    <property type="match status" value="1"/>
</dbReference>
<keyword evidence="7" id="KW-0418">Kinase</keyword>
<dbReference type="InterPro" id="IPR003594">
    <property type="entry name" value="HATPase_dom"/>
</dbReference>
<dbReference type="EC" id="2.7.13.3" evidence="3"/>
<evidence type="ECO:0000256" key="6">
    <source>
        <dbReference type="ARBA" id="ARBA00022692"/>
    </source>
</evidence>
<organism evidence="14 15">
    <name type="scientific">Kocuria atrinae</name>
    <dbReference type="NCBI Taxonomy" id="592377"/>
    <lineage>
        <taxon>Bacteria</taxon>
        <taxon>Bacillati</taxon>
        <taxon>Actinomycetota</taxon>
        <taxon>Actinomycetes</taxon>
        <taxon>Micrococcales</taxon>
        <taxon>Micrococcaceae</taxon>
        <taxon>Kocuria</taxon>
    </lineage>
</organism>
<sequence length="485" mass="53081">MNGPLSKDLSARSVRVRILSTMLAFMAGGLLIAGFVSYYVQFSVLEDRVNAELLQEVDEFQRIAELRQVEVGEDESTEDLMHAAIQTAVPGEHEAFLAFLDDRPQFKPQGQAFELGHPETVEQILSAHQPGQTIFTDLSVDGEAVPAAIASVDLYSDETPGIFVAANKIQSQRDQIWTSAITYTVVSLATLLASALVGLVVTGKLMRPIGDLRDATREITIYDLERRVPDPGTRDDVAALAQNFNRMLERIQEGYAHQRQFMSDVSHELRTPLTIVRGTLETTDPEDPADVAEGHEIALDELDRMNSLVTDLSTLAKTGRPDFVKFKDVNMAEFARTAFSRIEHLGPREWLLDSGTDVVARADEDRLTQAVVQLAANAVRYSEPNTKIELKVQHMTLSGQSMIMVGVRDEGIGIAGADQARIFERFARVSESGGESGSGLGLAIVKAIAEAHGGSVSLTSRPGHGSTFTIIFPQDNTHVIDPKER</sequence>
<dbReference type="InterPro" id="IPR005467">
    <property type="entry name" value="His_kinase_dom"/>
</dbReference>
<evidence type="ECO:0000259" key="13">
    <source>
        <dbReference type="PROSITE" id="PS50885"/>
    </source>
</evidence>
<keyword evidence="6 11" id="KW-0812">Transmembrane</keyword>
<dbReference type="GO" id="GO:0005524">
    <property type="term" value="F:ATP binding"/>
    <property type="evidence" value="ECO:0007669"/>
    <property type="project" value="UniProtKB-KW"/>
</dbReference>
<evidence type="ECO:0000256" key="7">
    <source>
        <dbReference type="ARBA" id="ARBA00022777"/>
    </source>
</evidence>
<dbReference type="PRINTS" id="PR00344">
    <property type="entry name" value="BCTRLSENSOR"/>
</dbReference>
<evidence type="ECO:0000256" key="5">
    <source>
        <dbReference type="ARBA" id="ARBA00022679"/>
    </source>
</evidence>
<dbReference type="CDD" id="cd00082">
    <property type="entry name" value="HisKA"/>
    <property type="match status" value="1"/>
</dbReference>
<dbReference type="InterPro" id="IPR036097">
    <property type="entry name" value="HisK_dim/P_sf"/>
</dbReference>
<dbReference type="Gene3D" id="1.10.287.130">
    <property type="match status" value="1"/>
</dbReference>
<dbReference type="SUPFAM" id="SSF158472">
    <property type="entry name" value="HAMP domain-like"/>
    <property type="match status" value="1"/>
</dbReference>
<dbReference type="InterPro" id="IPR050428">
    <property type="entry name" value="TCS_sensor_his_kinase"/>
</dbReference>
<dbReference type="PROSITE" id="PS50885">
    <property type="entry name" value="HAMP"/>
    <property type="match status" value="1"/>
</dbReference>
<dbReference type="Pfam" id="PF00672">
    <property type="entry name" value="HAMP"/>
    <property type="match status" value="1"/>
</dbReference>
<dbReference type="InterPro" id="IPR003660">
    <property type="entry name" value="HAMP_dom"/>
</dbReference>
<dbReference type="SUPFAM" id="SSF47384">
    <property type="entry name" value="Homodimeric domain of signal transducing histidine kinase"/>
    <property type="match status" value="1"/>
</dbReference>
<dbReference type="Pfam" id="PF00512">
    <property type="entry name" value="HisKA"/>
    <property type="match status" value="1"/>
</dbReference>
<dbReference type="CDD" id="cd06225">
    <property type="entry name" value="HAMP"/>
    <property type="match status" value="1"/>
</dbReference>
<gene>
    <name evidence="14" type="ORF">GCM10009824_03470</name>
</gene>
<comment type="caution">
    <text evidence="14">The sequence shown here is derived from an EMBL/GenBank/DDBJ whole genome shotgun (WGS) entry which is preliminary data.</text>
</comment>
<dbReference type="Gene3D" id="3.30.565.10">
    <property type="entry name" value="Histidine kinase-like ATPase, C-terminal domain"/>
    <property type="match status" value="1"/>
</dbReference>
<dbReference type="Proteomes" id="UP001500166">
    <property type="component" value="Unassembled WGS sequence"/>
</dbReference>
<keyword evidence="15" id="KW-1185">Reference proteome</keyword>
<reference evidence="14 15" key="1">
    <citation type="journal article" date="2019" name="Int. J. Syst. Evol. Microbiol.">
        <title>The Global Catalogue of Microorganisms (GCM) 10K type strain sequencing project: providing services to taxonomists for standard genome sequencing and annotation.</title>
        <authorList>
            <consortium name="The Broad Institute Genomics Platform"/>
            <consortium name="The Broad Institute Genome Sequencing Center for Infectious Disease"/>
            <person name="Wu L."/>
            <person name="Ma J."/>
        </authorList>
    </citation>
    <scope>NUCLEOTIDE SEQUENCE [LARGE SCALE GENOMIC DNA]</scope>
    <source>
        <strain evidence="14 15">JCM 15914</strain>
    </source>
</reference>
<name>A0ABN2XED2_9MICC</name>
<dbReference type="PANTHER" id="PTHR45436">
    <property type="entry name" value="SENSOR HISTIDINE KINASE YKOH"/>
    <property type="match status" value="1"/>
</dbReference>
<keyword evidence="14" id="KW-0067">ATP-binding</keyword>
<proteinExistence type="predicted"/>
<dbReference type="SMART" id="SM00388">
    <property type="entry name" value="HisKA"/>
    <property type="match status" value="1"/>
</dbReference>
<comment type="subcellular location">
    <subcellularLocation>
        <location evidence="2">Cell membrane</location>
    </subcellularLocation>
</comment>
<dbReference type="RefSeq" id="WP_344223341.1">
    <property type="nucleotide sequence ID" value="NZ_BAAAQA010000002.1"/>
</dbReference>
<feature type="domain" description="Histidine kinase" evidence="12">
    <location>
        <begin position="264"/>
        <end position="476"/>
    </location>
</feature>
<evidence type="ECO:0000256" key="2">
    <source>
        <dbReference type="ARBA" id="ARBA00004236"/>
    </source>
</evidence>
<dbReference type="EMBL" id="BAAAQA010000002">
    <property type="protein sequence ID" value="GAA2109477.1"/>
    <property type="molecule type" value="Genomic_DNA"/>
</dbReference>
<evidence type="ECO:0000259" key="12">
    <source>
        <dbReference type="PROSITE" id="PS50109"/>
    </source>
</evidence>
<evidence type="ECO:0000256" key="11">
    <source>
        <dbReference type="SAM" id="Phobius"/>
    </source>
</evidence>
<dbReference type="SUPFAM" id="SSF55874">
    <property type="entry name" value="ATPase domain of HSP90 chaperone/DNA topoisomerase II/histidine kinase"/>
    <property type="match status" value="1"/>
</dbReference>
<evidence type="ECO:0000256" key="9">
    <source>
        <dbReference type="ARBA" id="ARBA00023012"/>
    </source>
</evidence>